<evidence type="ECO:0000259" key="6">
    <source>
        <dbReference type="PROSITE" id="PS50041"/>
    </source>
</evidence>
<dbReference type="SUPFAM" id="SSF56436">
    <property type="entry name" value="C-type lectin-like"/>
    <property type="match status" value="1"/>
</dbReference>
<feature type="disulfide bond" evidence="1">
    <location>
        <begin position="571"/>
        <end position="588"/>
    </location>
</feature>
<protein>
    <recommendedName>
        <fullName evidence="8">C-type lectin domain-containing protein</fullName>
    </recommendedName>
</protein>
<keyword evidence="4" id="KW-0732">Signal</keyword>
<feature type="region of interest" description="Disordered" evidence="2">
    <location>
        <begin position="650"/>
        <end position="719"/>
    </location>
</feature>
<dbReference type="PROSITE" id="PS50041">
    <property type="entry name" value="C_TYPE_LECTIN_2"/>
    <property type="match status" value="1"/>
</dbReference>
<feature type="compositionally biased region" description="Basic and acidic residues" evidence="2">
    <location>
        <begin position="920"/>
        <end position="952"/>
    </location>
</feature>
<proteinExistence type="predicted"/>
<dbReference type="Pfam" id="PF00059">
    <property type="entry name" value="Lectin_C"/>
    <property type="match status" value="1"/>
</dbReference>
<reference evidence="7" key="1">
    <citation type="submission" date="2014-11" db="EMBL/GenBank/DDBJ databases">
        <authorList>
            <person name="Otto D Thomas"/>
            <person name="Naeem Raeece"/>
        </authorList>
    </citation>
    <scope>NUCLEOTIDE SEQUENCE</scope>
</reference>
<feature type="transmembrane region" description="Helical" evidence="3">
    <location>
        <begin position="732"/>
        <end position="756"/>
    </location>
</feature>
<feature type="chain" id="PRO_5012881524" description="C-type lectin domain-containing protein" evidence="4">
    <location>
        <begin position="16"/>
        <end position="981"/>
    </location>
</feature>
<accession>A0A0G4FA98</accession>
<evidence type="ECO:0000256" key="2">
    <source>
        <dbReference type="SAM" id="MobiDB-lite"/>
    </source>
</evidence>
<dbReference type="SMART" id="SM00034">
    <property type="entry name" value="CLECT"/>
    <property type="match status" value="1"/>
</dbReference>
<keyword evidence="3" id="KW-0812">Transmembrane</keyword>
<keyword evidence="1" id="KW-1015">Disulfide bond</keyword>
<keyword evidence="3" id="KW-1133">Transmembrane helix</keyword>
<keyword evidence="3" id="KW-0472">Membrane</keyword>
<feature type="compositionally biased region" description="Basic residues" evidence="2">
    <location>
        <begin position="700"/>
        <end position="711"/>
    </location>
</feature>
<dbReference type="AlphaFoldDB" id="A0A0G4FA98"/>
<feature type="region of interest" description="Disordered" evidence="2">
    <location>
        <begin position="833"/>
        <end position="981"/>
    </location>
</feature>
<dbReference type="InterPro" id="IPR016186">
    <property type="entry name" value="C-type_lectin-like/link_sf"/>
</dbReference>
<evidence type="ECO:0000259" key="5">
    <source>
        <dbReference type="PROSITE" id="PS50026"/>
    </source>
</evidence>
<dbReference type="EMBL" id="CDMZ01000213">
    <property type="protein sequence ID" value="CEM09275.1"/>
    <property type="molecule type" value="Genomic_DNA"/>
</dbReference>
<dbReference type="PROSITE" id="PS50026">
    <property type="entry name" value="EGF_3"/>
    <property type="match status" value="1"/>
</dbReference>
<dbReference type="PhylomeDB" id="A0A0G4FA98"/>
<evidence type="ECO:0000256" key="4">
    <source>
        <dbReference type="SAM" id="SignalP"/>
    </source>
</evidence>
<evidence type="ECO:0000313" key="7">
    <source>
        <dbReference type="EMBL" id="CEM09275.1"/>
    </source>
</evidence>
<dbReference type="InterPro" id="IPR000742">
    <property type="entry name" value="EGF"/>
</dbReference>
<dbReference type="VEuPathDB" id="CryptoDB:Cvel_15848"/>
<feature type="domain" description="EGF-like" evidence="5">
    <location>
        <begin position="560"/>
        <end position="600"/>
    </location>
</feature>
<evidence type="ECO:0000256" key="1">
    <source>
        <dbReference type="PROSITE-ProRule" id="PRU00076"/>
    </source>
</evidence>
<organism evidence="7">
    <name type="scientific">Chromera velia CCMP2878</name>
    <dbReference type="NCBI Taxonomy" id="1169474"/>
    <lineage>
        <taxon>Eukaryota</taxon>
        <taxon>Sar</taxon>
        <taxon>Alveolata</taxon>
        <taxon>Colpodellida</taxon>
        <taxon>Chromeraceae</taxon>
        <taxon>Chromera</taxon>
    </lineage>
</organism>
<dbReference type="InterPro" id="IPR016187">
    <property type="entry name" value="CTDL_fold"/>
</dbReference>
<dbReference type="InterPro" id="IPR001304">
    <property type="entry name" value="C-type_lectin-like"/>
</dbReference>
<dbReference type="PROSITE" id="PS00022">
    <property type="entry name" value="EGF_1"/>
    <property type="match status" value="1"/>
</dbReference>
<sequence length="981" mass="107047">MRGVVGAIFLLGVAAEGRKHCLAGDLNGDKCHILSDIPMSWNAARLFCKYQYNGTLFSNIRAPENVRSFAHECNLKATEMFRADSCWTGLNDRDEIGVWKDAEGQPASFFNWEADPNKTALCRGEGRDHRDECEPDCVIVDGGDFFFKAVDCENRFPFLCETDAKEEDFLISEFSIVAKDVSTNDFTAPTAEDLHLFDTASCVADTELAPDEERFSDNPPGVFAFFQPNPVDLLCFNFSAPEGVTHALATWTFGDTEWNVPYPILGPEASRVQIPRLASFQQTKTKRGQKLQVAVGIDNMDPPMARPGVRIKIVDGRKERLDENGKEVPSCMDSEKKDVARVIDRTGDHPMTGEARDLIGAEFEFGGGGHRELELQTLVWRDVQIDIPGDYDICVCLWGNECADETLTEVKWLQAGTVLVEGASGDPTAERTLVVDDRVSEWLRTFLVNGYGVSDWIYHPEQSRLEFVEPERGCRAAVNVKCDGDQTGPEGECDTGPDFEIGGVQAWVNLTFRDSLHGGEAAEPARVLACHCYDNCGEEENWQQVGIVNLAVPLPEDQQGRVPCGLSGGPCENRGVCVAMPSGLPNECVCPLEWMGDLCGDPSPMAELRDVPDPFSANSKRRVAEMLRDYWGSTMGSELQRQVQNFAGDLGEDGISAFPSEQQEEEGEVVGEGPSEGPRFPVTPGPSAPQFNNPRDPRASRPRLPRTRRPRQYPSRAYEAELDQKRRQVRGLVWGLVIVSAIAFFSTVTAAVLIWMGRRGKLFSSSSAGGGGRENGSGGRALAPVSELDLEGHGVNSNSTDMFFLSPVGDGLKMKAASFASASKASAAYKCTEGGERAEGGTDGWAGKSKSTSSSPETVRDEVRRAKSSAGFSLPPPTVIGGAHSTSSSREEEEESDDFDCGEEEENQRLEVQQNGGSRSRGESGEKDKEKERQMGLEGDQCHRDETVDRLQSRAPSPDFGRSQNISAGGGAAASPGQRDM</sequence>
<feature type="domain" description="C-type lectin" evidence="6">
    <location>
        <begin position="27"/>
        <end position="161"/>
    </location>
</feature>
<evidence type="ECO:0000256" key="3">
    <source>
        <dbReference type="SAM" id="Phobius"/>
    </source>
</evidence>
<evidence type="ECO:0008006" key="8">
    <source>
        <dbReference type="Google" id="ProtNLM"/>
    </source>
</evidence>
<feature type="compositionally biased region" description="Acidic residues" evidence="2">
    <location>
        <begin position="891"/>
        <end position="906"/>
    </location>
</feature>
<keyword evidence="1" id="KW-0245">EGF-like domain</keyword>
<comment type="caution">
    <text evidence="1">Lacks conserved residue(s) required for the propagation of feature annotation.</text>
</comment>
<dbReference type="Gene3D" id="3.10.100.10">
    <property type="entry name" value="Mannose-Binding Protein A, subunit A"/>
    <property type="match status" value="1"/>
</dbReference>
<gene>
    <name evidence="7" type="ORF">Cvel_15848</name>
</gene>
<feature type="signal peptide" evidence="4">
    <location>
        <begin position="1"/>
        <end position="15"/>
    </location>
</feature>
<feature type="disulfide bond" evidence="1">
    <location>
        <begin position="590"/>
        <end position="599"/>
    </location>
</feature>
<name>A0A0G4FA98_9ALVE</name>
<dbReference type="CDD" id="cd00037">
    <property type="entry name" value="CLECT"/>
    <property type="match status" value="1"/>
</dbReference>